<dbReference type="AlphaFoldDB" id="A0A6J6PP29"/>
<reference evidence="2" key="1">
    <citation type="submission" date="2020-05" db="EMBL/GenBank/DDBJ databases">
        <authorList>
            <person name="Chiriac C."/>
            <person name="Salcher M."/>
            <person name="Ghai R."/>
            <person name="Kavagutti S V."/>
        </authorList>
    </citation>
    <scope>NUCLEOTIDE SEQUENCE</scope>
</reference>
<gene>
    <name evidence="2" type="ORF">UFOPK2399_01170</name>
</gene>
<dbReference type="Gene3D" id="3.90.550.10">
    <property type="entry name" value="Spore Coat Polysaccharide Biosynthesis Protein SpsA, Chain A"/>
    <property type="match status" value="1"/>
</dbReference>
<dbReference type="SUPFAM" id="SSF53448">
    <property type="entry name" value="Nucleotide-diphospho-sugar transferases"/>
    <property type="match status" value="1"/>
</dbReference>
<sequence>MKALLLAGGYAMRLRPLTETVAKPLLPVGGRPMADWIVDAVQETGIEEIHVVTNAVYADAFTAWADGRSIVVHNDGTSSNDDRLGATGDIWFAIEHGGLLDDDLLVIAADNLFEFSLRNYIDFWAARGGSAASAIAVHRLDDPSLASLYGVVELGDNERVVGLEEKPKHPKSDLVSTATYIFGREHLPLMRGYLEAGLPPDPPGTFISWLLEREPLFGFGFTGEWLDIGNPSQLLAADNLYRVRHGMPPRDHYAL</sequence>
<dbReference type="EMBL" id="CAEZXP010000003">
    <property type="protein sequence ID" value="CAB4698208.1"/>
    <property type="molecule type" value="Genomic_DNA"/>
</dbReference>
<dbReference type="InterPro" id="IPR005835">
    <property type="entry name" value="NTP_transferase_dom"/>
</dbReference>
<proteinExistence type="predicted"/>
<feature type="domain" description="Nucleotidyl transferase" evidence="1">
    <location>
        <begin position="2"/>
        <end position="240"/>
    </location>
</feature>
<accession>A0A6J6PP29</accession>
<dbReference type="InterPro" id="IPR029044">
    <property type="entry name" value="Nucleotide-diphossugar_trans"/>
</dbReference>
<protein>
    <submittedName>
        <fullName evidence="2">Unannotated protein</fullName>
    </submittedName>
</protein>
<dbReference type="CDD" id="cd04181">
    <property type="entry name" value="NTP_transferase"/>
    <property type="match status" value="1"/>
</dbReference>
<dbReference type="PANTHER" id="PTHR42883:SF2">
    <property type="entry name" value="THYMIDYLYLTRANSFERASE"/>
    <property type="match status" value="1"/>
</dbReference>
<evidence type="ECO:0000313" key="2">
    <source>
        <dbReference type="EMBL" id="CAB4698208.1"/>
    </source>
</evidence>
<dbReference type="PANTHER" id="PTHR42883">
    <property type="entry name" value="GLUCOSE-1-PHOSPHATE THYMIDYLTRANSFERASE"/>
    <property type="match status" value="1"/>
</dbReference>
<evidence type="ECO:0000259" key="1">
    <source>
        <dbReference type="Pfam" id="PF00483"/>
    </source>
</evidence>
<name>A0A6J6PP29_9ZZZZ</name>
<dbReference type="Pfam" id="PF00483">
    <property type="entry name" value="NTP_transferase"/>
    <property type="match status" value="1"/>
</dbReference>
<organism evidence="2">
    <name type="scientific">freshwater metagenome</name>
    <dbReference type="NCBI Taxonomy" id="449393"/>
    <lineage>
        <taxon>unclassified sequences</taxon>
        <taxon>metagenomes</taxon>
        <taxon>ecological metagenomes</taxon>
    </lineage>
</organism>